<organism evidence="4 5">
    <name type="scientific">Ohtaekwangia kribbensis</name>
    <dbReference type="NCBI Taxonomy" id="688913"/>
    <lineage>
        <taxon>Bacteria</taxon>
        <taxon>Pseudomonadati</taxon>
        <taxon>Bacteroidota</taxon>
        <taxon>Cytophagia</taxon>
        <taxon>Cytophagales</taxon>
        <taxon>Fulvivirgaceae</taxon>
        <taxon>Ohtaekwangia</taxon>
    </lineage>
</organism>
<keyword evidence="2" id="KW-0732">Signal</keyword>
<dbReference type="InterPro" id="IPR000595">
    <property type="entry name" value="cNMP-bd_dom"/>
</dbReference>
<accession>A0ABW3K218</accession>
<dbReference type="Proteomes" id="UP001597112">
    <property type="component" value="Unassembled WGS sequence"/>
</dbReference>
<evidence type="ECO:0000313" key="5">
    <source>
        <dbReference type="Proteomes" id="UP001597112"/>
    </source>
</evidence>
<evidence type="ECO:0000256" key="2">
    <source>
        <dbReference type="SAM" id="SignalP"/>
    </source>
</evidence>
<name>A0ABW3K218_9BACT</name>
<sequence length="300" mass="34141">MKAIQFVLGCVMVCAIMNSSFATTSVPRDSTGVPGDNFSLEGALEMFRKAESPEEFEKMINTEDNKVNNLDLNGDGDTDYIKVIDKGEGDAHAFILQAAVSDNESQDIAVIELEKTGGSDAVVQIVGDEDIYGEQVIVEPADENRAATQSAQARTRSSTTTNVVVNVWTWPVVRHVYAPGYVVWISPWGWRARPVWWRPWRPVHYRVFYPYRAPYHRRYVVVHHHRVVHAHRIYTPVRTTSVTVHTRNRASVDHYRTTRTSRSTTVTRDNKQTKVTRRTTTVQGKNGKATKRTTRVRRKD</sequence>
<dbReference type="PROSITE" id="PS50042">
    <property type="entry name" value="CNMP_BINDING_3"/>
    <property type="match status" value="1"/>
</dbReference>
<keyword evidence="5" id="KW-1185">Reference proteome</keyword>
<gene>
    <name evidence="4" type="ORF">ACFQ21_08045</name>
</gene>
<evidence type="ECO:0000313" key="4">
    <source>
        <dbReference type="EMBL" id="MFD0999253.1"/>
    </source>
</evidence>
<evidence type="ECO:0000259" key="3">
    <source>
        <dbReference type="PROSITE" id="PS50042"/>
    </source>
</evidence>
<proteinExistence type="predicted"/>
<protein>
    <recommendedName>
        <fullName evidence="3">Cyclic nucleotide-binding domain-containing protein</fullName>
    </recommendedName>
</protein>
<reference evidence="5" key="1">
    <citation type="journal article" date="2019" name="Int. J. Syst. Evol. Microbiol.">
        <title>The Global Catalogue of Microorganisms (GCM) 10K type strain sequencing project: providing services to taxonomists for standard genome sequencing and annotation.</title>
        <authorList>
            <consortium name="The Broad Institute Genomics Platform"/>
            <consortium name="The Broad Institute Genome Sequencing Center for Infectious Disease"/>
            <person name="Wu L."/>
            <person name="Ma J."/>
        </authorList>
    </citation>
    <scope>NUCLEOTIDE SEQUENCE [LARGE SCALE GENOMIC DNA]</scope>
    <source>
        <strain evidence="5">CCUG 58938</strain>
    </source>
</reference>
<feature type="chain" id="PRO_5046951295" description="Cyclic nucleotide-binding domain-containing protein" evidence="2">
    <location>
        <begin position="23"/>
        <end position="300"/>
    </location>
</feature>
<feature type="signal peptide" evidence="2">
    <location>
        <begin position="1"/>
        <end position="22"/>
    </location>
</feature>
<feature type="region of interest" description="Disordered" evidence="1">
    <location>
        <begin position="258"/>
        <end position="300"/>
    </location>
</feature>
<comment type="caution">
    <text evidence="4">The sequence shown here is derived from an EMBL/GenBank/DDBJ whole genome shotgun (WGS) entry which is preliminary data.</text>
</comment>
<feature type="compositionally biased region" description="Basic residues" evidence="1">
    <location>
        <begin position="288"/>
        <end position="300"/>
    </location>
</feature>
<evidence type="ECO:0000256" key="1">
    <source>
        <dbReference type="SAM" id="MobiDB-lite"/>
    </source>
</evidence>
<feature type="compositionally biased region" description="Low complexity" evidence="1">
    <location>
        <begin position="258"/>
        <end position="267"/>
    </location>
</feature>
<dbReference type="EMBL" id="JBHTKA010000001">
    <property type="protein sequence ID" value="MFD0999253.1"/>
    <property type="molecule type" value="Genomic_DNA"/>
</dbReference>
<feature type="domain" description="Cyclic nucleotide-binding" evidence="3">
    <location>
        <begin position="83"/>
        <end position="156"/>
    </location>
</feature>